<evidence type="ECO:0000256" key="11">
    <source>
        <dbReference type="ARBA" id="ARBA00039257"/>
    </source>
</evidence>
<proteinExistence type="inferred from homology"/>
<evidence type="ECO:0000256" key="6">
    <source>
        <dbReference type="ARBA" id="ARBA00022490"/>
    </source>
</evidence>
<keyword evidence="7" id="KW-0479">Metal-binding</keyword>
<dbReference type="EC" id="3.5.1.28" evidence="5"/>
<evidence type="ECO:0000259" key="13">
    <source>
        <dbReference type="SMART" id="SM00644"/>
    </source>
</evidence>
<dbReference type="RefSeq" id="WP_094958511.1">
    <property type="nucleotide sequence ID" value="NZ_NOIF01000200.1"/>
</dbReference>
<dbReference type="EMBL" id="NOIF01000200">
    <property type="protein sequence ID" value="OZS41994.1"/>
    <property type="molecule type" value="Genomic_DNA"/>
</dbReference>
<evidence type="ECO:0000256" key="8">
    <source>
        <dbReference type="ARBA" id="ARBA00022801"/>
    </source>
</evidence>
<evidence type="ECO:0000256" key="10">
    <source>
        <dbReference type="ARBA" id="ARBA00023316"/>
    </source>
</evidence>
<evidence type="ECO:0000256" key="12">
    <source>
        <dbReference type="ARBA" id="ARBA00042615"/>
    </source>
</evidence>
<evidence type="ECO:0000256" key="9">
    <source>
        <dbReference type="ARBA" id="ARBA00022833"/>
    </source>
</evidence>
<comment type="similarity">
    <text evidence="4">Belongs to the N-acetylmuramoyl-L-alanine amidase 2 family.</text>
</comment>
<keyword evidence="15" id="KW-1185">Reference proteome</keyword>
<evidence type="ECO:0000256" key="1">
    <source>
        <dbReference type="ARBA" id="ARBA00001561"/>
    </source>
</evidence>
<dbReference type="InterPro" id="IPR002502">
    <property type="entry name" value="Amidase_domain"/>
</dbReference>
<evidence type="ECO:0000256" key="4">
    <source>
        <dbReference type="ARBA" id="ARBA00007553"/>
    </source>
</evidence>
<dbReference type="Gene3D" id="3.40.80.10">
    <property type="entry name" value="Peptidoglycan recognition protein-like"/>
    <property type="match status" value="1"/>
</dbReference>
<comment type="subcellular location">
    <subcellularLocation>
        <location evidence="3">Cytoplasm</location>
    </subcellularLocation>
</comment>
<sequence>MEQLAIQADHWLSGVKHVPSPFYDSRPQGEAVSLLVVHNISLPPGQFGGPYIEQLFTGKLNPDEHPYFELISTFRVSAHCLIRRNGDIIQFVPLDCRAWHAGVSQFAERERCNDFSIGIELEGTDTLPYTQAQYVSLTELSRVLMDYYPHIDTSRITGHEFIAPGRKTDPGLAFDWYAFKTALIGNDVN</sequence>
<dbReference type="PANTHER" id="PTHR30417">
    <property type="entry name" value="N-ACETYLMURAMOYL-L-ALANINE AMIDASE AMID"/>
    <property type="match status" value="1"/>
</dbReference>
<comment type="catalytic activity">
    <reaction evidence="1">
        <text>Hydrolyzes the link between N-acetylmuramoyl residues and L-amino acid residues in certain cell-wall glycopeptides.</text>
        <dbReference type="EC" id="3.5.1.28"/>
    </reaction>
</comment>
<evidence type="ECO:0000256" key="2">
    <source>
        <dbReference type="ARBA" id="ARBA00001947"/>
    </source>
</evidence>
<name>A0ABX4FT03_9GAMM</name>
<evidence type="ECO:0000256" key="5">
    <source>
        <dbReference type="ARBA" id="ARBA00011901"/>
    </source>
</evidence>
<comment type="caution">
    <text evidence="14">The sequence shown here is derived from an EMBL/GenBank/DDBJ whole genome shotgun (WGS) entry which is preliminary data.</text>
</comment>
<keyword evidence="9" id="KW-0862">Zinc</keyword>
<keyword evidence="8" id="KW-0378">Hydrolase</keyword>
<organism evidence="14 15">
    <name type="scientific">Photobacterium sanguinicancri</name>
    <dbReference type="NCBI Taxonomy" id="875932"/>
    <lineage>
        <taxon>Bacteria</taxon>
        <taxon>Pseudomonadati</taxon>
        <taxon>Pseudomonadota</taxon>
        <taxon>Gammaproteobacteria</taxon>
        <taxon>Vibrionales</taxon>
        <taxon>Vibrionaceae</taxon>
        <taxon>Photobacterium</taxon>
    </lineage>
</organism>
<evidence type="ECO:0000313" key="15">
    <source>
        <dbReference type="Proteomes" id="UP000215999"/>
    </source>
</evidence>
<dbReference type="CDD" id="cd06583">
    <property type="entry name" value="PGRP"/>
    <property type="match status" value="1"/>
</dbReference>
<gene>
    <name evidence="14" type="ORF">ASV53_20825</name>
</gene>
<dbReference type="NCBIfam" id="NF008758">
    <property type="entry name" value="PRK11789.1"/>
    <property type="match status" value="1"/>
</dbReference>
<keyword evidence="6" id="KW-0963">Cytoplasm</keyword>
<evidence type="ECO:0000313" key="14">
    <source>
        <dbReference type="EMBL" id="OZS41994.1"/>
    </source>
</evidence>
<dbReference type="InterPro" id="IPR051206">
    <property type="entry name" value="NAMLAA_amidase_2"/>
</dbReference>
<dbReference type="SUPFAM" id="SSF55846">
    <property type="entry name" value="N-acetylmuramoyl-L-alanine amidase-like"/>
    <property type="match status" value="1"/>
</dbReference>
<feature type="domain" description="N-acetylmuramoyl-L-alanine amidase" evidence="13">
    <location>
        <begin position="20"/>
        <end position="171"/>
    </location>
</feature>
<evidence type="ECO:0000256" key="3">
    <source>
        <dbReference type="ARBA" id="ARBA00004496"/>
    </source>
</evidence>
<dbReference type="PANTHER" id="PTHR30417:SF4">
    <property type="entry name" value="1,6-ANHYDRO-N-ACETYLMURAMYL-L-ALANINE AMIDASE AMPD"/>
    <property type="match status" value="1"/>
</dbReference>
<dbReference type="Proteomes" id="UP000215999">
    <property type="component" value="Unassembled WGS sequence"/>
</dbReference>
<protein>
    <recommendedName>
        <fullName evidence="11">1,6-anhydro-N-acetylmuramyl-L-alanine amidase AmpD</fullName>
        <ecNumber evidence="5">3.5.1.28</ecNumber>
    </recommendedName>
    <alternativeName>
        <fullName evidence="12">N-acetylmuramoyl-L-alanine amidase</fullName>
    </alternativeName>
</protein>
<accession>A0ABX4FT03</accession>
<evidence type="ECO:0000256" key="7">
    <source>
        <dbReference type="ARBA" id="ARBA00022723"/>
    </source>
</evidence>
<comment type="cofactor">
    <cofactor evidence="2">
        <name>Zn(2+)</name>
        <dbReference type="ChEBI" id="CHEBI:29105"/>
    </cofactor>
</comment>
<reference evidence="14 15" key="1">
    <citation type="journal article" date="2016" name="Antonie Van Leeuwenhoek">
        <title>Photobacterium sanguinicancri sp. nov. isolated from marine animals.</title>
        <authorList>
            <person name="Gomez-Gil B."/>
            <person name="Roque A."/>
            <person name="Rotllant G."/>
            <person name="Romalde J.L."/>
            <person name="Doce A."/>
            <person name="Eggermont M."/>
            <person name="Defoirdt T."/>
        </authorList>
    </citation>
    <scope>NUCLEOTIDE SEQUENCE [LARGE SCALE GENOMIC DNA]</scope>
    <source>
        <strain evidence="14 15">CAIM 1827</strain>
    </source>
</reference>
<dbReference type="Pfam" id="PF01510">
    <property type="entry name" value="Amidase_2"/>
    <property type="match status" value="1"/>
</dbReference>
<dbReference type="SMART" id="SM00644">
    <property type="entry name" value="Ami_2"/>
    <property type="match status" value="1"/>
</dbReference>
<keyword evidence="10" id="KW-0961">Cell wall biogenesis/degradation</keyword>
<dbReference type="InterPro" id="IPR036505">
    <property type="entry name" value="Amidase/PGRP_sf"/>
</dbReference>